<feature type="transmembrane region" description="Helical" evidence="2">
    <location>
        <begin position="116"/>
        <end position="139"/>
    </location>
</feature>
<evidence type="ECO:0000313" key="3">
    <source>
        <dbReference type="EMBL" id="KAK5980555.1"/>
    </source>
</evidence>
<dbReference type="AlphaFoldDB" id="A0AAN8FRA7"/>
<evidence type="ECO:0000256" key="1">
    <source>
        <dbReference type="SAM" id="MobiDB-lite"/>
    </source>
</evidence>
<keyword evidence="2" id="KW-0472">Membrane</keyword>
<organism evidence="3 4">
    <name type="scientific">Trichostrongylus colubriformis</name>
    <name type="common">Black scour worm</name>
    <dbReference type="NCBI Taxonomy" id="6319"/>
    <lineage>
        <taxon>Eukaryota</taxon>
        <taxon>Metazoa</taxon>
        <taxon>Ecdysozoa</taxon>
        <taxon>Nematoda</taxon>
        <taxon>Chromadorea</taxon>
        <taxon>Rhabditida</taxon>
        <taxon>Rhabditina</taxon>
        <taxon>Rhabditomorpha</taxon>
        <taxon>Strongyloidea</taxon>
        <taxon>Trichostrongylidae</taxon>
        <taxon>Trichostrongylus</taxon>
    </lineage>
</organism>
<comment type="caution">
    <text evidence="3">The sequence shown here is derived from an EMBL/GenBank/DDBJ whole genome shotgun (WGS) entry which is preliminary data.</text>
</comment>
<feature type="non-terminal residue" evidence="3">
    <location>
        <position position="1"/>
    </location>
</feature>
<keyword evidence="2" id="KW-1133">Transmembrane helix</keyword>
<name>A0AAN8FRA7_TRICO</name>
<feature type="transmembrane region" description="Helical" evidence="2">
    <location>
        <begin position="193"/>
        <end position="218"/>
    </location>
</feature>
<proteinExistence type="predicted"/>
<keyword evidence="2" id="KW-0812">Transmembrane</keyword>
<feature type="non-terminal residue" evidence="3">
    <location>
        <position position="296"/>
    </location>
</feature>
<evidence type="ECO:0000313" key="4">
    <source>
        <dbReference type="Proteomes" id="UP001331761"/>
    </source>
</evidence>
<accession>A0AAN8FRA7</accession>
<evidence type="ECO:0000256" key="2">
    <source>
        <dbReference type="SAM" id="Phobius"/>
    </source>
</evidence>
<dbReference type="EMBL" id="WIXE01007294">
    <property type="protein sequence ID" value="KAK5980555.1"/>
    <property type="molecule type" value="Genomic_DNA"/>
</dbReference>
<keyword evidence="4" id="KW-1185">Reference proteome</keyword>
<dbReference type="Proteomes" id="UP001331761">
    <property type="component" value="Unassembled WGS sequence"/>
</dbReference>
<sequence length="296" mass="34267">IVLAARKRVLVDRVQLQNATNQVLSDSRTSAAPTPLISRTTPFEEDAAVRRRYVKYHYEDEDVIGIGPEHRAIKSKSSDSLDDHRKDHDDYRRRKNEEERIREAILKHEAESFSPYFYMMSLFTLWGIIALLAFVIVHLNNLPAPDDSHVVPRRYSLERKYRVFAAASENIDCSIHMKHISIRNGTSHAVIRHGIMCISMLLPYSSTGMFSTFSMMIYHKQHPEGIVRNSRRGKLKRLEEVSAFNTATLDDFGEVANSLLRMEDGTIESELKQAWFEGDIDTGRLYREWTRHNRSD</sequence>
<protein>
    <submittedName>
        <fullName evidence="3">Uncharacterized protein</fullName>
    </submittedName>
</protein>
<reference evidence="3 4" key="1">
    <citation type="submission" date="2019-10" db="EMBL/GenBank/DDBJ databases">
        <title>Assembly and Annotation for the nematode Trichostrongylus colubriformis.</title>
        <authorList>
            <person name="Martin J."/>
        </authorList>
    </citation>
    <scope>NUCLEOTIDE SEQUENCE [LARGE SCALE GENOMIC DNA]</scope>
    <source>
        <strain evidence="3">G859</strain>
        <tissue evidence="3">Whole worm</tissue>
    </source>
</reference>
<feature type="region of interest" description="Disordered" evidence="1">
    <location>
        <begin position="73"/>
        <end position="95"/>
    </location>
</feature>
<gene>
    <name evidence="3" type="ORF">GCK32_010099</name>
</gene>